<dbReference type="GO" id="GO:0008270">
    <property type="term" value="F:zinc ion binding"/>
    <property type="evidence" value="ECO:0007669"/>
    <property type="project" value="InterPro"/>
</dbReference>
<evidence type="ECO:0000259" key="15">
    <source>
        <dbReference type="Pfam" id="PF20511"/>
    </source>
</evidence>
<dbReference type="SUPFAM" id="SSF51182">
    <property type="entry name" value="RmlC-like cupins"/>
    <property type="match status" value="1"/>
</dbReference>
<dbReference type="Pfam" id="PF20511">
    <property type="entry name" value="PMI_typeI_cat"/>
    <property type="match status" value="1"/>
</dbReference>
<keyword evidence="10" id="KW-0413">Isomerase</keyword>
<dbReference type="NCBIfam" id="TIGR00218">
    <property type="entry name" value="manA"/>
    <property type="match status" value="1"/>
</dbReference>
<dbReference type="InterPro" id="IPR011051">
    <property type="entry name" value="RmlC_Cupin_sf"/>
</dbReference>
<dbReference type="OrthoDB" id="6605218at2759"/>
<evidence type="ECO:0000256" key="11">
    <source>
        <dbReference type="ARBA" id="ARBA00029741"/>
    </source>
</evidence>
<dbReference type="GO" id="GO:0004476">
    <property type="term" value="F:mannose-6-phosphate isomerase activity"/>
    <property type="evidence" value="ECO:0007669"/>
    <property type="project" value="UniProtKB-EC"/>
</dbReference>
<organism evidence="16 17">
    <name type="scientific">Cryomyces minteri</name>
    <dbReference type="NCBI Taxonomy" id="331657"/>
    <lineage>
        <taxon>Eukaryota</taxon>
        <taxon>Fungi</taxon>
        <taxon>Dikarya</taxon>
        <taxon>Ascomycota</taxon>
        <taxon>Pezizomycotina</taxon>
        <taxon>Dothideomycetes</taxon>
        <taxon>Dothideomycetes incertae sedis</taxon>
        <taxon>Cryomyces</taxon>
    </lineage>
</organism>
<comment type="caution">
    <text evidence="16">The sequence shown here is derived from an EMBL/GenBank/DDBJ whole genome shotgun (WGS) entry which is preliminary data.</text>
</comment>
<evidence type="ECO:0000313" key="16">
    <source>
        <dbReference type="EMBL" id="TKA69874.1"/>
    </source>
</evidence>
<dbReference type="PIRSF" id="PIRSF001480">
    <property type="entry name" value="Mannose-6-phosphate_isomerase"/>
    <property type="match status" value="1"/>
</dbReference>
<dbReference type="PANTHER" id="PTHR10309">
    <property type="entry name" value="MANNOSE-6-PHOSPHATE ISOMERASE"/>
    <property type="match status" value="1"/>
</dbReference>
<feature type="binding site" evidence="13">
    <location>
        <position position="146"/>
    </location>
    <ligand>
        <name>Zn(2+)</name>
        <dbReference type="ChEBI" id="CHEBI:29105"/>
    </ligand>
</feature>
<feature type="binding site" evidence="13">
    <location>
        <position position="121"/>
    </location>
    <ligand>
        <name>Zn(2+)</name>
        <dbReference type="ChEBI" id="CHEBI:29105"/>
    </ligand>
</feature>
<accession>A0A4U0X0Y2</accession>
<dbReference type="Pfam" id="PF02311">
    <property type="entry name" value="AraC_binding"/>
    <property type="match status" value="1"/>
</dbReference>
<feature type="binding site" evidence="13">
    <location>
        <position position="119"/>
    </location>
    <ligand>
        <name>Zn(2+)</name>
        <dbReference type="ChEBI" id="CHEBI:29105"/>
    </ligand>
</feature>
<keyword evidence="9" id="KW-0238">DNA-binding</keyword>
<dbReference type="PANTHER" id="PTHR10309:SF4">
    <property type="entry name" value="MANNOSE-6-PHOSPHATE ISOMERASE"/>
    <property type="match status" value="1"/>
</dbReference>
<evidence type="ECO:0000256" key="5">
    <source>
        <dbReference type="ARBA" id="ARBA00011956"/>
    </source>
</evidence>
<comment type="cofactor">
    <cofactor evidence="13">
        <name>Zn(2+)</name>
        <dbReference type="ChEBI" id="CHEBI:29105"/>
    </cofactor>
    <text evidence="13">Binds 1 zinc ion per subunit.</text>
</comment>
<dbReference type="GO" id="GO:0006355">
    <property type="term" value="P:regulation of DNA-templated transcription"/>
    <property type="evidence" value="ECO:0007669"/>
    <property type="project" value="InterPro"/>
</dbReference>
<dbReference type="InterPro" id="IPR046457">
    <property type="entry name" value="PMI_typeI_cat"/>
</dbReference>
<evidence type="ECO:0000256" key="8">
    <source>
        <dbReference type="ARBA" id="ARBA00022833"/>
    </source>
</evidence>
<dbReference type="EC" id="5.3.1.8" evidence="5"/>
<evidence type="ECO:0000256" key="1">
    <source>
        <dbReference type="ARBA" id="ARBA00000757"/>
    </source>
</evidence>
<evidence type="ECO:0000313" key="17">
    <source>
        <dbReference type="Proteomes" id="UP000308768"/>
    </source>
</evidence>
<evidence type="ECO:0000256" key="3">
    <source>
        <dbReference type="ARBA" id="ARBA00004666"/>
    </source>
</evidence>
<gene>
    <name evidence="16" type="ORF">B0A49_05553</name>
</gene>
<dbReference type="Gene3D" id="2.60.120.10">
    <property type="entry name" value="Jelly Rolls"/>
    <property type="match status" value="2"/>
</dbReference>
<evidence type="ECO:0000256" key="9">
    <source>
        <dbReference type="ARBA" id="ARBA00023125"/>
    </source>
</evidence>
<evidence type="ECO:0000259" key="14">
    <source>
        <dbReference type="Pfam" id="PF02311"/>
    </source>
</evidence>
<comment type="catalytic activity">
    <reaction evidence="1">
        <text>D-mannose 6-phosphate = D-fructose 6-phosphate</text>
        <dbReference type="Rhea" id="RHEA:12356"/>
        <dbReference type="ChEBI" id="CHEBI:58735"/>
        <dbReference type="ChEBI" id="CHEBI:61527"/>
        <dbReference type="EC" id="5.3.1.8"/>
    </reaction>
</comment>
<protein>
    <recommendedName>
        <fullName evidence="6">Mannose-6-phosphate isomerase</fullName>
        <ecNumber evidence="5">5.3.1.8</ecNumber>
    </recommendedName>
    <alternativeName>
        <fullName evidence="11">Phosphohexomutase</fullName>
    </alternativeName>
    <alternativeName>
        <fullName evidence="12">Phosphomannose isomerase</fullName>
    </alternativeName>
</protein>
<dbReference type="InterPro" id="IPR001250">
    <property type="entry name" value="Man6P_Isoase-1"/>
</dbReference>
<feature type="domain" description="AraC-type arabinose-binding/dimerisation" evidence="14">
    <location>
        <begin position="368"/>
        <end position="416"/>
    </location>
</feature>
<comment type="function">
    <text evidence="2">Involved in the synthesis of the GDP-mannose and dolichol-phosphate-mannose required for a number of critical mannosyl transfer reactions.</text>
</comment>
<dbReference type="UniPathway" id="UPA00126">
    <property type="reaction ID" value="UER00423"/>
</dbReference>
<dbReference type="InterPro" id="IPR003313">
    <property type="entry name" value="AraC-bd"/>
</dbReference>
<dbReference type="InterPro" id="IPR016305">
    <property type="entry name" value="Mannose-6-P_Isomerase"/>
</dbReference>
<dbReference type="Proteomes" id="UP000308768">
    <property type="component" value="Unassembled WGS sequence"/>
</dbReference>
<dbReference type="PRINTS" id="PR00714">
    <property type="entry name" value="MAN6PISMRASE"/>
</dbReference>
<feature type="domain" description="Phosphomannose isomerase type I catalytic" evidence="15">
    <location>
        <begin position="7"/>
        <end position="163"/>
    </location>
</feature>
<comment type="pathway">
    <text evidence="3">Nucleotide-sugar biosynthesis; GDP-alpha-D-mannose biosynthesis; alpha-D-mannose 1-phosphate from D-fructose 6-phosphate: step 1/2.</text>
</comment>
<dbReference type="GO" id="GO:0003677">
    <property type="term" value="F:DNA binding"/>
    <property type="evidence" value="ECO:0007669"/>
    <property type="project" value="UniProtKB-KW"/>
</dbReference>
<evidence type="ECO:0000256" key="12">
    <source>
        <dbReference type="ARBA" id="ARBA00030762"/>
    </source>
</evidence>
<reference evidence="16 17" key="1">
    <citation type="submission" date="2017-03" db="EMBL/GenBank/DDBJ databases">
        <title>Genomes of endolithic fungi from Antarctica.</title>
        <authorList>
            <person name="Coleine C."/>
            <person name="Masonjones S."/>
            <person name="Stajich J.E."/>
        </authorList>
    </citation>
    <scope>NUCLEOTIDE SEQUENCE [LARGE SCALE GENOMIC DNA]</scope>
    <source>
        <strain evidence="16 17">CCFEE 5187</strain>
    </source>
</reference>
<keyword evidence="17" id="KW-1185">Reference proteome</keyword>
<name>A0A4U0X0Y2_9PEZI</name>
<evidence type="ECO:0000256" key="6">
    <source>
        <dbReference type="ARBA" id="ARBA00018236"/>
    </source>
</evidence>
<keyword evidence="8 13" id="KW-0862">Zinc</keyword>
<dbReference type="InterPro" id="IPR014710">
    <property type="entry name" value="RmlC-like_jellyroll"/>
</dbReference>
<dbReference type="GO" id="GO:0005829">
    <property type="term" value="C:cytosol"/>
    <property type="evidence" value="ECO:0007669"/>
    <property type="project" value="TreeGrafter"/>
</dbReference>
<feature type="binding site" evidence="13">
    <location>
        <position position="272"/>
    </location>
    <ligand>
        <name>Zn(2+)</name>
        <dbReference type="ChEBI" id="CHEBI:29105"/>
    </ligand>
</feature>
<dbReference type="GO" id="GO:0009298">
    <property type="term" value="P:GDP-mannose biosynthetic process"/>
    <property type="evidence" value="ECO:0007669"/>
    <property type="project" value="UniProtKB-UniPathway"/>
</dbReference>
<evidence type="ECO:0000256" key="10">
    <source>
        <dbReference type="ARBA" id="ARBA00023235"/>
    </source>
</evidence>
<sequence>MTVDSVLQLKCSCNQYPWGKKGSESLAARLAAKTPGWDEDDKGNRTDFKIDEEKFYSEMWMGTYPVLPSYVLSTGEDLQDVIDKNADELIGKGVMNKFGHTKLPYLPKVLSISKALPLQLHPNKELFAKIHSKDSEKFTDPNHKPEIALALTKFEAFCGFKPLDQISKLVHLEPLKQFLPAVQKPSFDDMTLKHFVNTVLKADEDTIAKVQEELKKLPKDSFGGDSYIPDLIPRLQSQYEKTDPGTIVALITMNYLVLDPGQSIYIPADGIHAYLSGDIIECMARSNNVLNVGFCPAADRDSADLFCSVLTFSPHSPDEALLKQQSYPGSASGKTNVFKPPMSEFNMLTTELGAGEKETLKPVKGPGIMIVTKGAATMKAQGKDFELKEGAVFFIGQGVETNYEAKDGLQMFTTYVE</sequence>
<dbReference type="Gene3D" id="1.10.441.10">
    <property type="entry name" value="Phosphomannose Isomerase, domain 2"/>
    <property type="match status" value="1"/>
</dbReference>
<evidence type="ECO:0000256" key="2">
    <source>
        <dbReference type="ARBA" id="ARBA00002564"/>
    </source>
</evidence>
<dbReference type="CDD" id="cd07011">
    <property type="entry name" value="cupin_PMI_type_I_N"/>
    <property type="match status" value="1"/>
</dbReference>
<dbReference type="STRING" id="331657.A0A4U0X0Y2"/>
<evidence type="ECO:0000256" key="13">
    <source>
        <dbReference type="PIRSR" id="PIRSR001480-2"/>
    </source>
</evidence>
<comment type="similarity">
    <text evidence="4">Belongs to the mannose-6-phosphate isomerase type 1 family.</text>
</comment>
<dbReference type="GO" id="GO:0005975">
    <property type="term" value="P:carbohydrate metabolic process"/>
    <property type="evidence" value="ECO:0007669"/>
    <property type="project" value="InterPro"/>
</dbReference>
<keyword evidence="7 13" id="KW-0479">Metal-binding</keyword>
<dbReference type="EMBL" id="NAJN01000690">
    <property type="protein sequence ID" value="TKA69874.1"/>
    <property type="molecule type" value="Genomic_DNA"/>
</dbReference>
<proteinExistence type="inferred from homology"/>
<evidence type="ECO:0000256" key="7">
    <source>
        <dbReference type="ARBA" id="ARBA00022723"/>
    </source>
</evidence>
<evidence type="ECO:0000256" key="4">
    <source>
        <dbReference type="ARBA" id="ARBA00010772"/>
    </source>
</evidence>
<dbReference type="AlphaFoldDB" id="A0A4U0X0Y2"/>